<gene>
    <name evidence="1" type="ORF">GCM10011444_13480</name>
</gene>
<sequence>MDFAKRMARTQNKLILMVWEEATQYPLPILIQVTNGKNVVLENLFESQELNQLMWEYFVPVKVDEVLYEDMYNEIKDKRSQAYINDFNDDSLKIMDANGNIIGTSGGYVELLNFTKFVLKYRLDTSYIKQEILNYNSKKDFYSTFYLASKYIDYSLLVNEKVRPEILKLSDIYFAEARAILEKDQALEDKTELTQRIQLTKLKQDLIKNKPRRALRQLKKIEEIEVAKVNKPLLSFLYYTSYRLLNDKENFQALEKEISLLNLKQAQLIVNLNR</sequence>
<protein>
    <submittedName>
        <fullName evidence="1">Uncharacterized protein</fullName>
    </submittedName>
</protein>
<accession>A0ABQ2BY90</accession>
<proteinExistence type="predicted"/>
<dbReference type="EMBL" id="BMDQ01000001">
    <property type="protein sequence ID" value="GGI57039.1"/>
    <property type="molecule type" value="Genomic_DNA"/>
</dbReference>
<name>A0ABQ2BY90_9FLAO</name>
<organism evidence="1 2">
    <name type="scientific">Winogradskyella haliclonae</name>
    <dbReference type="NCBI Taxonomy" id="2048558"/>
    <lineage>
        <taxon>Bacteria</taxon>
        <taxon>Pseudomonadati</taxon>
        <taxon>Bacteroidota</taxon>
        <taxon>Flavobacteriia</taxon>
        <taxon>Flavobacteriales</taxon>
        <taxon>Flavobacteriaceae</taxon>
        <taxon>Winogradskyella</taxon>
    </lineage>
</organism>
<evidence type="ECO:0000313" key="2">
    <source>
        <dbReference type="Proteomes" id="UP000624701"/>
    </source>
</evidence>
<keyword evidence="2" id="KW-1185">Reference proteome</keyword>
<comment type="caution">
    <text evidence="1">The sequence shown here is derived from an EMBL/GenBank/DDBJ whole genome shotgun (WGS) entry which is preliminary data.</text>
</comment>
<evidence type="ECO:0000313" key="1">
    <source>
        <dbReference type="EMBL" id="GGI57039.1"/>
    </source>
</evidence>
<dbReference type="Proteomes" id="UP000624701">
    <property type="component" value="Unassembled WGS sequence"/>
</dbReference>
<reference evidence="2" key="1">
    <citation type="journal article" date="2019" name="Int. J. Syst. Evol. Microbiol.">
        <title>The Global Catalogue of Microorganisms (GCM) 10K type strain sequencing project: providing services to taxonomists for standard genome sequencing and annotation.</title>
        <authorList>
            <consortium name="The Broad Institute Genomics Platform"/>
            <consortium name="The Broad Institute Genome Sequencing Center for Infectious Disease"/>
            <person name="Wu L."/>
            <person name="Ma J."/>
        </authorList>
    </citation>
    <scope>NUCLEOTIDE SEQUENCE [LARGE SCALE GENOMIC DNA]</scope>
    <source>
        <strain evidence="2">CCM 8681</strain>
    </source>
</reference>